<keyword evidence="9" id="KW-0812">Transmembrane</keyword>
<evidence type="ECO:0000256" key="3">
    <source>
        <dbReference type="ARBA" id="ARBA00022603"/>
    </source>
</evidence>
<keyword evidence="9" id="KW-1133">Transmembrane helix</keyword>
<evidence type="ECO:0000256" key="1">
    <source>
        <dbReference type="ARBA" id="ARBA00004286"/>
    </source>
</evidence>
<dbReference type="PROSITE" id="PS50280">
    <property type="entry name" value="SET"/>
    <property type="match status" value="1"/>
</dbReference>
<feature type="region of interest" description="Disordered" evidence="8">
    <location>
        <begin position="102"/>
        <end position="142"/>
    </location>
</feature>
<evidence type="ECO:0000256" key="5">
    <source>
        <dbReference type="ARBA" id="ARBA00022691"/>
    </source>
</evidence>
<dbReference type="OrthoDB" id="2410735at2759"/>
<dbReference type="GO" id="GO:0042054">
    <property type="term" value="F:histone methyltransferase activity"/>
    <property type="evidence" value="ECO:0007669"/>
    <property type="project" value="InterPro"/>
</dbReference>
<evidence type="ECO:0000256" key="9">
    <source>
        <dbReference type="SAM" id="Phobius"/>
    </source>
</evidence>
<evidence type="ECO:0000256" key="8">
    <source>
        <dbReference type="SAM" id="MobiDB-lite"/>
    </source>
</evidence>
<evidence type="ECO:0000256" key="6">
    <source>
        <dbReference type="ARBA" id="ARBA00022723"/>
    </source>
</evidence>
<feature type="compositionally biased region" description="Basic residues" evidence="8">
    <location>
        <begin position="898"/>
        <end position="908"/>
    </location>
</feature>
<dbReference type="PROSITE" id="PS50867">
    <property type="entry name" value="PRE_SET"/>
    <property type="match status" value="1"/>
</dbReference>
<feature type="compositionally biased region" description="Basic and acidic residues" evidence="8">
    <location>
        <begin position="1056"/>
        <end position="1070"/>
    </location>
</feature>
<keyword evidence="9" id="KW-0472">Membrane</keyword>
<feature type="compositionally biased region" description="Low complexity" evidence="8">
    <location>
        <begin position="1034"/>
        <end position="1048"/>
    </location>
</feature>
<feature type="region of interest" description="Disordered" evidence="8">
    <location>
        <begin position="759"/>
        <end position="1016"/>
    </location>
</feature>
<organism evidence="12 13">
    <name type="scientific">Ambispora gerdemannii</name>
    <dbReference type="NCBI Taxonomy" id="144530"/>
    <lineage>
        <taxon>Eukaryota</taxon>
        <taxon>Fungi</taxon>
        <taxon>Fungi incertae sedis</taxon>
        <taxon>Mucoromycota</taxon>
        <taxon>Glomeromycotina</taxon>
        <taxon>Glomeromycetes</taxon>
        <taxon>Archaeosporales</taxon>
        <taxon>Ambisporaceae</taxon>
        <taxon>Ambispora</taxon>
    </lineage>
</organism>
<dbReference type="Pfam" id="PF05033">
    <property type="entry name" value="Pre-SET"/>
    <property type="match status" value="1"/>
</dbReference>
<feature type="region of interest" description="Disordered" evidence="8">
    <location>
        <begin position="1034"/>
        <end position="1088"/>
    </location>
</feature>
<dbReference type="GO" id="GO:0008270">
    <property type="term" value="F:zinc ion binding"/>
    <property type="evidence" value="ECO:0007669"/>
    <property type="project" value="InterPro"/>
</dbReference>
<evidence type="ECO:0000313" key="13">
    <source>
        <dbReference type="Proteomes" id="UP000789831"/>
    </source>
</evidence>
<evidence type="ECO:0000256" key="4">
    <source>
        <dbReference type="ARBA" id="ARBA00022679"/>
    </source>
</evidence>
<dbReference type="SUPFAM" id="SSF82199">
    <property type="entry name" value="SET domain"/>
    <property type="match status" value="1"/>
</dbReference>
<dbReference type="Pfam" id="PF00856">
    <property type="entry name" value="SET"/>
    <property type="match status" value="1"/>
</dbReference>
<comment type="subcellular location">
    <subcellularLocation>
        <location evidence="1">Chromosome</location>
    </subcellularLocation>
</comment>
<accession>A0A9N9F6S7</accession>
<dbReference type="Proteomes" id="UP000789831">
    <property type="component" value="Unassembled WGS sequence"/>
</dbReference>
<keyword evidence="4" id="KW-0808">Transferase</keyword>
<feature type="compositionally biased region" description="Low complexity" evidence="8">
    <location>
        <begin position="888"/>
        <end position="897"/>
    </location>
</feature>
<keyword evidence="13" id="KW-1185">Reference proteome</keyword>
<name>A0A9N9F6S7_9GLOM</name>
<feature type="compositionally biased region" description="Low complexity" evidence="8">
    <location>
        <begin position="918"/>
        <end position="952"/>
    </location>
</feature>
<feature type="domain" description="SET" evidence="10">
    <location>
        <begin position="268"/>
        <end position="391"/>
    </location>
</feature>
<keyword evidence="2" id="KW-0158">Chromosome</keyword>
<feature type="domain" description="Pre-SET" evidence="11">
    <location>
        <begin position="202"/>
        <end position="265"/>
    </location>
</feature>
<keyword evidence="3" id="KW-0489">Methyltransferase</keyword>
<feature type="compositionally biased region" description="Low complexity" evidence="8">
    <location>
        <begin position="992"/>
        <end position="1001"/>
    </location>
</feature>
<feature type="compositionally biased region" description="Basic and acidic residues" evidence="8">
    <location>
        <begin position="653"/>
        <end position="681"/>
    </location>
</feature>
<dbReference type="Gene3D" id="2.170.270.10">
    <property type="entry name" value="SET domain"/>
    <property type="match status" value="1"/>
</dbReference>
<dbReference type="GO" id="GO:0032259">
    <property type="term" value="P:methylation"/>
    <property type="evidence" value="ECO:0007669"/>
    <property type="project" value="UniProtKB-KW"/>
</dbReference>
<evidence type="ECO:0000259" key="11">
    <source>
        <dbReference type="PROSITE" id="PS50867"/>
    </source>
</evidence>
<dbReference type="InterPro" id="IPR001214">
    <property type="entry name" value="SET_dom"/>
</dbReference>
<feature type="compositionally biased region" description="Polar residues" evidence="8">
    <location>
        <begin position="869"/>
        <end position="884"/>
    </location>
</feature>
<evidence type="ECO:0000313" key="12">
    <source>
        <dbReference type="EMBL" id="CAG8513167.1"/>
    </source>
</evidence>
<feature type="region of interest" description="Disordered" evidence="8">
    <location>
        <begin position="643"/>
        <end position="694"/>
    </location>
</feature>
<keyword evidence="5" id="KW-0949">S-adenosyl-L-methionine</keyword>
<reference evidence="12" key="1">
    <citation type="submission" date="2021-06" db="EMBL/GenBank/DDBJ databases">
        <authorList>
            <person name="Kallberg Y."/>
            <person name="Tangrot J."/>
            <person name="Rosling A."/>
        </authorList>
    </citation>
    <scope>NUCLEOTIDE SEQUENCE</scope>
    <source>
        <strain evidence="12">MT106</strain>
    </source>
</reference>
<sequence length="1088" mass="120196">MSKKPAQYPEVYIPIREDNRHRLASSNGKGKRKEWDGQQEQEQEQPQQRIQLEGVKGVYFVDKGSYRILISDDDDAITKLTDNGINGKEKLFFARKQCPKKDPSTSIKNSKLKVPSTHINKTRETLSSSTSATDATTSLSSSSSFVVPNSLIVPVENDVIRTEVPVAIRGNNDGFNGPIDFFYIDGFTYSAEVSPPNLDVLIGCDCEPGQCGKPGNRCECLEENNYKPYYHKGGKPTLIPSTIIQECNSACLCGSKCSNRVIQHGRKIPLEIYDTKITGWGVKSSIEIPTNTFIDIYTGHVITKQESERLAEKYSTMGKSYLFDLDFIEPAHYTVDAFYYGNVTRFFNHSCDPNLVVYMVMTDNPNIYMPNIAFFSRRYIRAGEELTFDYIRLRDKKEMNLMKEKNRSWNPYNVILQPGEILCKCGANSCRKQCCYQVVSDILPGQLLQVNVSGTSATAAKTNSYHALVQFPPEYVVQGDPTSPFATIACTKQGQNGYECDTQNYERFFASFTLTSPNSGTPTVALTLAGQSCQQQKFCSDQVAASKDDDNISLGFLGKWPKYVAIIVGTIAAVLLSGGIYYLWRRHNPNDKYRDNSEITDIVTPHGNSGGNGNIRDSGATLLGPMKRGNKLAVSHRSLISKIPGTASGSSTDNEKRPRGFFDGKRNKSYRPTEDKNDKNTHGSGGGGGGNVAIEVYGNKKQEKDLGSGLSGSQLPMTSVVVDMDESVSEVTTDAENDFKQRARVADIKTLPAAVHRVANNNDLARKGSRGQTHDQKTLARSATAIRSSRGDKDHRDKEYRDTRPHKQSSSQNLKEQREGRREERNKPRRIRSLSKTRENHHTSSRDHKTEKKRGDEKKSYAEKIMAEANTTSLADLVRTSQNRHNSRPSTSTLSRSSSKRAKKHGKKIQSDGDHSESNLSDGDSDSSSDQPLSDRLPLAMIASPAASQKSPPQSPTVPIFDSKHSKNMTTKSSKNGSGTITFNMSTIQPASSSSSKPRVSSHSEDEGGSSNNEGYYESILGEVLNAFDLTNSEISNSSNISNGSEEIPIGQRLRTLRDEKKKGSGRDENSASEDDEVPIGLQMGIAK</sequence>
<dbReference type="PANTHER" id="PTHR46223">
    <property type="entry name" value="HISTONE-LYSINE N-METHYLTRANSFERASE SUV39H"/>
    <property type="match status" value="1"/>
</dbReference>
<comment type="caution">
    <text evidence="12">The sequence shown here is derived from an EMBL/GenBank/DDBJ whole genome shotgun (WGS) entry which is preliminary data.</text>
</comment>
<feature type="compositionally biased region" description="Basic and acidic residues" evidence="8">
    <location>
        <begin position="789"/>
        <end position="805"/>
    </location>
</feature>
<dbReference type="GO" id="GO:0005634">
    <property type="term" value="C:nucleus"/>
    <property type="evidence" value="ECO:0007669"/>
    <property type="project" value="InterPro"/>
</dbReference>
<dbReference type="GO" id="GO:0005694">
    <property type="term" value="C:chromosome"/>
    <property type="evidence" value="ECO:0007669"/>
    <property type="project" value="UniProtKB-SubCell"/>
</dbReference>
<dbReference type="AlphaFoldDB" id="A0A9N9F6S7"/>
<dbReference type="InterPro" id="IPR050973">
    <property type="entry name" value="H3K9_Histone-Lys_N-MTase"/>
</dbReference>
<feature type="transmembrane region" description="Helical" evidence="9">
    <location>
        <begin position="563"/>
        <end position="584"/>
    </location>
</feature>
<feature type="compositionally biased region" description="Polar residues" evidence="8">
    <location>
        <begin position="968"/>
        <end position="991"/>
    </location>
</feature>
<feature type="compositionally biased region" description="Basic and acidic residues" evidence="8">
    <location>
        <begin position="836"/>
        <end position="866"/>
    </location>
</feature>
<protein>
    <submittedName>
        <fullName evidence="12">5431_t:CDS:1</fullName>
    </submittedName>
</protein>
<keyword evidence="6" id="KW-0479">Metal-binding</keyword>
<dbReference type="InterPro" id="IPR046341">
    <property type="entry name" value="SET_dom_sf"/>
</dbReference>
<evidence type="ECO:0000259" key="10">
    <source>
        <dbReference type="PROSITE" id="PS50280"/>
    </source>
</evidence>
<dbReference type="PANTHER" id="PTHR46223:SF3">
    <property type="entry name" value="HISTONE-LYSINE N-METHYLTRANSFERASE SET-23"/>
    <property type="match status" value="1"/>
</dbReference>
<feature type="compositionally biased region" description="Low complexity" evidence="8">
    <location>
        <begin position="125"/>
        <end position="142"/>
    </location>
</feature>
<gene>
    <name evidence="12" type="ORF">AGERDE_LOCUS4846</name>
</gene>
<keyword evidence="7" id="KW-0862">Zinc</keyword>
<evidence type="ECO:0000256" key="2">
    <source>
        <dbReference type="ARBA" id="ARBA00022454"/>
    </source>
</evidence>
<dbReference type="InterPro" id="IPR007728">
    <property type="entry name" value="Pre-SET_dom"/>
</dbReference>
<dbReference type="EMBL" id="CAJVPL010000597">
    <property type="protein sequence ID" value="CAG8513167.1"/>
    <property type="molecule type" value="Genomic_DNA"/>
</dbReference>
<evidence type="ECO:0000256" key="7">
    <source>
        <dbReference type="ARBA" id="ARBA00022833"/>
    </source>
</evidence>
<feature type="compositionally biased region" description="Basic and acidic residues" evidence="8">
    <location>
        <begin position="815"/>
        <end position="826"/>
    </location>
</feature>
<feature type="region of interest" description="Disordered" evidence="8">
    <location>
        <begin position="1"/>
        <end position="49"/>
    </location>
</feature>
<dbReference type="SMART" id="SM00317">
    <property type="entry name" value="SET"/>
    <property type="match status" value="1"/>
</dbReference>
<proteinExistence type="predicted"/>